<dbReference type="AlphaFoldDB" id="A0A7U2EV27"/>
<dbReference type="RefSeq" id="XP_001794191.1">
    <property type="nucleotide sequence ID" value="XM_001794139.1"/>
</dbReference>
<dbReference type="EMBL" id="CP069025">
    <property type="protein sequence ID" value="QRC93407.1"/>
    <property type="molecule type" value="Genomic_DNA"/>
</dbReference>
<dbReference type="Proteomes" id="UP000663193">
    <property type="component" value="Chromosome 3"/>
</dbReference>
<gene>
    <name evidence="1" type="ORF">JI435_036370</name>
</gene>
<keyword evidence="2" id="KW-1185">Reference proteome</keyword>
<evidence type="ECO:0000313" key="1">
    <source>
        <dbReference type="EMBL" id="QRC93407.1"/>
    </source>
</evidence>
<dbReference type="VEuPathDB" id="FungiDB:JI435_036370"/>
<evidence type="ECO:0000313" key="2">
    <source>
        <dbReference type="Proteomes" id="UP000663193"/>
    </source>
</evidence>
<dbReference type="KEGG" id="pno:SNOG_03637"/>
<reference evidence="2" key="1">
    <citation type="journal article" date="2021" name="BMC Genomics">
        <title>Chromosome-level genome assembly and manually-curated proteome of model necrotroph Parastagonospora nodorum Sn15 reveals a genome-wide trove of candidate effector homologs, and redundancy of virulence-related functions within an accessory chromosome.</title>
        <authorList>
            <person name="Bertazzoni S."/>
            <person name="Jones D.A.B."/>
            <person name="Phan H.T."/>
            <person name="Tan K.-C."/>
            <person name="Hane J.K."/>
        </authorList>
    </citation>
    <scope>NUCLEOTIDE SEQUENCE [LARGE SCALE GENOMIC DNA]</scope>
    <source>
        <strain evidence="2">SN15 / ATCC MYA-4574 / FGSC 10173)</strain>
    </source>
</reference>
<name>A0A7U2EV27_PHANO</name>
<proteinExistence type="predicted"/>
<organism evidence="1 2">
    <name type="scientific">Phaeosphaeria nodorum (strain SN15 / ATCC MYA-4574 / FGSC 10173)</name>
    <name type="common">Glume blotch fungus</name>
    <name type="synonym">Parastagonospora nodorum</name>
    <dbReference type="NCBI Taxonomy" id="321614"/>
    <lineage>
        <taxon>Eukaryota</taxon>
        <taxon>Fungi</taxon>
        <taxon>Dikarya</taxon>
        <taxon>Ascomycota</taxon>
        <taxon>Pezizomycotina</taxon>
        <taxon>Dothideomycetes</taxon>
        <taxon>Pleosporomycetidae</taxon>
        <taxon>Pleosporales</taxon>
        <taxon>Pleosporineae</taxon>
        <taxon>Phaeosphaeriaceae</taxon>
        <taxon>Parastagonospora</taxon>
    </lineage>
</organism>
<sequence>MPSINSYTHEDYPYLIVSTNGEMAYKARADYDFAELLKLVRDNNNEEFISKIKKVVFDPFFDGENKSGARFFVEKYKIDANNPHKFDIIADDYTLSPFEEDEPLSPRYYLDMLVALLSAGLPALEQVVLPKVWADECNDSRFADIDLWDVYLAD</sequence>
<protein>
    <submittedName>
        <fullName evidence="1">Uncharacterized protein</fullName>
    </submittedName>
</protein>
<accession>A0A7U2EV27</accession>